<dbReference type="PANTHER" id="PTHR11717:SF7">
    <property type="entry name" value="LOW MOLECULAR WEIGHT PHOSPHOTYROSINE PROTEIN PHOSPHATASE"/>
    <property type="match status" value="1"/>
</dbReference>
<reference evidence="8" key="1">
    <citation type="submission" date="2018-03" db="EMBL/GenBank/DDBJ databases">
        <title>Gramella fulva sp. nov., isolated from a dry surface of tidal flat.</title>
        <authorList>
            <person name="Hwang S.H."/>
            <person name="Hwang W.M."/>
            <person name="Kang K."/>
            <person name="Ahn T.-Y."/>
        </authorList>
    </citation>
    <scope>NUCLEOTIDE SEQUENCE [LARGE SCALE GENOMIC DNA]</scope>
    <source>
        <strain evidence="8">SH35</strain>
    </source>
</reference>
<feature type="active site" evidence="5">
    <location>
        <position position="15"/>
    </location>
</feature>
<dbReference type="InterPro" id="IPR036196">
    <property type="entry name" value="Ptyr_pPase_sf"/>
</dbReference>
<evidence type="ECO:0000259" key="6">
    <source>
        <dbReference type="SMART" id="SM00226"/>
    </source>
</evidence>
<dbReference type="GO" id="GO:0004725">
    <property type="term" value="F:protein tyrosine phosphatase activity"/>
    <property type="evidence" value="ECO:0007669"/>
    <property type="project" value="UniProtKB-EC"/>
</dbReference>
<dbReference type="OrthoDB" id="9784339at2"/>
<dbReference type="RefSeq" id="WP_107010677.1">
    <property type="nucleotide sequence ID" value="NZ_CP028136.1"/>
</dbReference>
<keyword evidence="8" id="KW-1185">Reference proteome</keyword>
<dbReference type="Gene3D" id="3.40.50.2300">
    <property type="match status" value="1"/>
</dbReference>
<dbReference type="Pfam" id="PF01451">
    <property type="entry name" value="LMWPc"/>
    <property type="match status" value="1"/>
</dbReference>
<feature type="active site" description="Nucleophile" evidence="5">
    <location>
        <position position="9"/>
    </location>
</feature>
<evidence type="ECO:0000313" key="7">
    <source>
        <dbReference type="EMBL" id="AVR43891.1"/>
    </source>
</evidence>
<accession>A0A2R3Z0V3</accession>
<gene>
    <name evidence="7" type="ORF">C7S20_00600</name>
</gene>
<evidence type="ECO:0000256" key="5">
    <source>
        <dbReference type="PIRSR" id="PIRSR617867-1"/>
    </source>
</evidence>
<sequence length="156" mass="17946">MKTRVLMVCLGNICRSPLAEGILKSKVDRSKVYVDSAGTSNYHIGDAPDRRSVATAKRYDLDITEQRGRQFSVSDFDDFDHIFVMDNFNYRDVLELARNEEDRKKVHLILNEMFPDENVDVPDPYHGGEQGFENVYQMLDEACDKIAEKLNNGTYE</sequence>
<dbReference type="PANTHER" id="PTHR11717">
    <property type="entry name" value="LOW MOLECULAR WEIGHT PROTEIN TYROSINE PHOSPHATASE"/>
    <property type="match status" value="1"/>
</dbReference>
<name>A0A2R3Z0V3_9FLAO</name>
<dbReference type="PRINTS" id="PR00719">
    <property type="entry name" value="LMWPTPASE"/>
</dbReference>
<dbReference type="EC" id="3.1.3.48" evidence="2"/>
<proteinExistence type="inferred from homology"/>
<evidence type="ECO:0000256" key="4">
    <source>
        <dbReference type="ARBA" id="ARBA00022912"/>
    </source>
</evidence>
<dbReference type="AlphaFoldDB" id="A0A2R3Z0V3"/>
<evidence type="ECO:0000313" key="8">
    <source>
        <dbReference type="Proteomes" id="UP000241507"/>
    </source>
</evidence>
<evidence type="ECO:0000256" key="1">
    <source>
        <dbReference type="ARBA" id="ARBA00011063"/>
    </source>
</evidence>
<keyword evidence="3" id="KW-0378">Hydrolase</keyword>
<evidence type="ECO:0000256" key="2">
    <source>
        <dbReference type="ARBA" id="ARBA00013064"/>
    </source>
</evidence>
<organism evidence="7 8">
    <name type="scientific">Christiangramia fulva</name>
    <dbReference type="NCBI Taxonomy" id="2126553"/>
    <lineage>
        <taxon>Bacteria</taxon>
        <taxon>Pseudomonadati</taxon>
        <taxon>Bacteroidota</taxon>
        <taxon>Flavobacteriia</taxon>
        <taxon>Flavobacteriales</taxon>
        <taxon>Flavobacteriaceae</taxon>
        <taxon>Christiangramia</taxon>
    </lineage>
</organism>
<dbReference type="InterPro" id="IPR017867">
    <property type="entry name" value="Tyr_phospatase_low_mol_wt"/>
</dbReference>
<keyword evidence="4" id="KW-0904">Protein phosphatase</keyword>
<dbReference type="CDD" id="cd16343">
    <property type="entry name" value="LMWPTP"/>
    <property type="match status" value="1"/>
</dbReference>
<dbReference type="InterPro" id="IPR050438">
    <property type="entry name" value="LMW_PTPase"/>
</dbReference>
<dbReference type="Proteomes" id="UP000241507">
    <property type="component" value="Chromosome"/>
</dbReference>
<dbReference type="InterPro" id="IPR023485">
    <property type="entry name" value="Ptyr_pPase"/>
</dbReference>
<comment type="similarity">
    <text evidence="1">Belongs to the low molecular weight phosphotyrosine protein phosphatase family.</text>
</comment>
<evidence type="ECO:0000256" key="3">
    <source>
        <dbReference type="ARBA" id="ARBA00022801"/>
    </source>
</evidence>
<feature type="domain" description="Phosphotyrosine protein phosphatase I" evidence="6">
    <location>
        <begin position="3"/>
        <end position="149"/>
    </location>
</feature>
<dbReference type="KEGG" id="grs:C7S20_00600"/>
<dbReference type="SMART" id="SM00226">
    <property type="entry name" value="LMWPc"/>
    <property type="match status" value="1"/>
</dbReference>
<dbReference type="SUPFAM" id="SSF52788">
    <property type="entry name" value="Phosphotyrosine protein phosphatases I"/>
    <property type="match status" value="1"/>
</dbReference>
<feature type="active site" description="Proton donor" evidence="5">
    <location>
        <position position="123"/>
    </location>
</feature>
<dbReference type="EMBL" id="CP028136">
    <property type="protein sequence ID" value="AVR43891.1"/>
    <property type="molecule type" value="Genomic_DNA"/>
</dbReference>
<protein>
    <recommendedName>
        <fullName evidence="2">protein-tyrosine-phosphatase</fullName>
        <ecNumber evidence="2">3.1.3.48</ecNumber>
    </recommendedName>
</protein>